<protein>
    <submittedName>
        <fullName evidence="1">Uncharacterized protein</fullName>
    </submittedName>
</protein>
<evidence type="ECO:0000313" key="2">
    <source>
        <dbReference type="Proteomes" id="UP000076761"/>
    </source>
</evidence>
<gene>
    <name evidence="1" type="ORF">NEOLEDRAFT_1131887</name>
</gene>
<sequence length="172" mass="18848">MLEVCSSRSSEGGRCTSTLPFPSTSAPTTLVLIPGSAFALASASLNPGASFGSQIVLQWWVDEGWMVKRIQIDAADIIEPSITVVEFVSTDRTTIPFNLLQSLHSSSSFSYWIEAPHHRLSSLADNTDRSPSLLSGLSTSREVLLSLDYRPHLGCNRRWLMPRLVRAVGSDR</sequence>
<accession>A0A165TL22</accession>
<organism evidence="1 2">
    <name type="scientific">Neolentinus lepideus HHB14362 ss-1</name>
    <dbReference type="NCBI Taxonomy" id="1314782"/>
    <lineage>
        <taxon>Eukaryota</taxon>
        <taxon>Fungi</taxon>
        <taxon>Dikarya</taxon>
        <taxon>Basidiomycota</taxon>
        <taxon>Agaricomycotina</taxon>
        <taxon>Agaricomycetes</taxon>
        <taxon>Gloeophyllales</taxon>
        <taxon>Gloeophyllaceae</taxon>
        <taxon>Neolentinus</taxon>
    </lineage>
</organism>
<evidence type="ECO:0000313" key="1">
    <source>
        <dbReference type="EMBL" id="KZT26828.1"/>
    </source>
</evidence>
<proteinExistence type="predicted"/>
<dbReference type="EMBL" id="KV425565">
    <property type="protein sequence ID" value="KZT26828.1"/>
    <property type="molecule type" value="Genomic_DNA"/>
</dbReference>
<dbReference type="AlphaFoldDB" id="A0A165TL22"/>
<reference evidence="1 2" key="1">
    <citation type="journal article" date="2016" name="Mol. Biol. Evol.">
        <title>Comparative Genomics of Early-Diverging Mushroom-Forming Fungi Provides Insights into the Origins of Lignocellulose Decay Capabilities.</title>
        <authorList>
            <person name="Nagy L.G."/>
            <person name="Riley R."/>
            <person name="Tritt A."/>
            <person name="Adam C."/>
            <person name="Daum C."/>
            <person name="Floudas D."/>
            <person name="Sun H."/>
            <person name="Yadav J.S."/>
            <person name="Pangilinan J."/>
            <person name="Larsson K.H."/>
            <person name="Matsuura K."/>
            <person name="Barry K."/>
            <person name="Labutti K."/>
            <person name="Kuo R."/>
            <person name="Ohm R.A."/>
            <person name="Bhattacharya S.S."/>
            <person name="Shirouzu T."/>
            <person name="Yoshinaga Y."/>
            <person name="Martin F.M."/>
            <person name="Grigoriev I.V."/>
            <person name="Hibbett D.S."/>
        </authorList>
    </citation>
    <scope>NUCLEOTIDE SEQUENCE [LARGE SCALE GENOMIC DNA]</scope>
    <source>
        <strain evidence="1 2">HHB14362 ss-1</strain>
    </source>
</reference>
<name>A0A165TL22_9AGAM</name>
<keyword evidence="2" id="KW-1185">Reference proteome</keyword>
<dbReference type="InParanoid" id="A0A165TL22"/>
<dbReference type="Proteomes" id="UP000076761">
    <property type="component" value="Unassembled WGS sequence"/>
</dbReference>